<protein>
    <submittedName>
        <fullName evidence="3">Integrase core domain containing protein</fullName>
    </submittedName>
</protein>
<name>M1DMJ3_SOLTU</name>
<evidence type="ECO:0000313" key="3">
    <source>
        <dbReference type="EnsemblPlants" id="PGSC0003DMT400091414"/>
    </source>
</evidence>
<sequence length="338" mass="37731">MVRGCPVDIPRATISGLLYGPITSHSWPLNTAEFDYQWDILREGAFQRNAEQAVMVAALVAGLEIDFVRMLLAEIHERAFKTSTTYPFPCLIFQLCRDSGILIWHSDRLIHATGTLDIGLIRDGDNVAAPRKEPQPWMQKLIAESEARMERRMEIMMDRKVQTVNKRLDAFELRVFEQPVLTIDLSSLRTNLANLRADIDDILATPAVKPPATPTAWTDDTVLDALFRGIAEEKPNPTLAKGKRYRSSRTEEEKAQKRQHRQENEAKQASILDEKLRQQRVHESAAGASSSSLVVEIPPVKRDDVSTTESAMIDDVGTTECDPNIVSAGSGKPDTPAC</sequence>
<dbReference type="HOGENOM" id="CLU_028647_0_1_1"/>
<dbReference type="PaxDb" id="4113-PGSC0003DMT400091414"/>
<keyword evidence="4" id="KW-1185">Reference proteome</keyword>
<dbReference type="Gramene" id="PGSC0003DMT400091414">
    <property type="protein sequence ID" value="PGSC0003DMT400091414"/>
    <property type="gene ID" value="PGSC0003DMG400040985"/>
</dbReference>
<dbReference type="AlphaFoldDB" id="M1DMJ3"/>
<reference evidence="4" key="1">
    <citation type="journal article" date="2011" name="Nature">
        <title>Genome sequence and analysis of the tuber crop potato.</title>
        <authorList>
            <consortium name="The Potato Genome Sequencing Consortium"/>
        </authorList>
    </citation>
    <scope>NUCLEOTIDE SEQUENCE [LARGE SCALE GENOMIC DNA]</scope>
    <source>
        <strain evidence="4">cv. DM1-3 516 R44</strain>
    </source>
</reference>
<reference evidence="3" key="2">
    <citation type="submission" date="2015-06" db="UniProtKB">
        <authorList>
            <consortium name="EnsemblPlants"/>
        </authorList>
    </citation>
    <scope>IDENTIFICATION</scope>
    <source>
        <strain evidence="3">DM1-3 516 R44</strain>
    </source>
</reference>
<accession>M1DMJ3</accession>
<feature type="compositionally biased region" description="Basic and acidic residues" evidence="1">
    <location>
        <begin position="248"/>
        <end position="283"/>
    </location>
</feature>
<evidence type="ECO:0000259" key="2">
    <source>
        <dbReference type="Pfam" id="PF20167"/>
    </source>
</evidence>
<dbReference type="EnsemblPlants" id="PGSC0003DMT400091414">
    <property type="protein sequence ID" value="PGSC0003DMT400091414"/>
    <property type="gene ID" value="PGSC0003DMG400040985"/>
</dbReference>
<feature type="region of interest" description="Disordered" evidence="1">
    <location>
        <begin position="233"/>
        <end position="338"/>
    </location>
</feature>
<evidence type="ECO:0000313" key="4">
    <source>
        <dbReference type="Proteomes" id="UP000011115"/>
    </source>
</evidence>
<organism evidence="3 4">
    <name type="scientific">Solanum tuberosum</name>
    <name type="common">Potato</name>
    <dbReference type="NCBI Taxonomy" id="4113"/>
    <lineage>
        <taxon>Eukaryota</taxon>
        <taxon>Viridiplantae</taxon>
        <taxon>Streptophyta</taxon>
        <taxon>Embryophyta</taxon>
        <taxon>Tracheophyta</taxon>
        <taxon>Spermatophyta</taxon>
        <taxon>Magnoliopsida</taxon>
        <taxon>eudicotyledons</taxon>
        <taxon>Gunneridae</taxon>
        <taxon>Pentapetalae</taxon>
        <taxon>asterids</taxon>
        <taxon>lamiids</taxon>
        <taxon>Solanales</taxon>
        <taxon>Solanaceae</taxon>
        <taxon>Solanoideae</taxon>
        <taxon>Solaneae</taxon>
        <taxon>Solanum</taxon>
    </lineage>
</organism>
<dbReference type="InterPro" id="IPR046796">
    <property type="entry name" value="Transposase_32_dom"/>
</dbReference>
<dbReference type="InParanoid" id="M1DMJ3"/>
<proteinExistence type="predicted"/>
<feature type="domain" description="Putative plant transposon protein" evidence="2">
    <location>
        <begin position="51"/>
        <end position="101"/>
    </location>
</feature>
<dbReference type="Proteomes" id="UP000011115">
    <property type="component" value="Unassembled WGS sequence"/>
</dbReference>
<dbReference type="eggNOG" id="ENOG502R84S">
    <property type="taxonomic scope" value="Eukaryota"/>
</dbReference>
<evidence type="ECO:0000256" key="1">
    <source>
        <dbReference type="SAM" id="MobiDB-lite"/>
    </source>
</evidence>
<dbReference type="Pfam" id="PF20167">
    <property type="entry name" value="Transposase_32"/>
    <property type="match status" value="1"/>
</dbReference>